<keyword evidence="2" id="KW-1185">Reference proteome</keyword>
<keyword evidence="1" id="KW-0614">Plasmid</keyword>
<dbReference type="Proteomes" id="UP001493153">
    <property type="component" value="Plasmid unnamed"/>
</dbReference>
<protein>
    <submittedName>
        <fullName evidence="1">Uncharacterized protein</fullName>
    </submittedName>
</protein>
<geneLocation type="plasmid" evidence="1 2">
    <name>unnamed</name>
</geneLocation>
<evidence type="ECO:0000313" key="2">
    <source>
        <dbReference type="Proteomes" id="UP001493153"/>
    </source>
</evidence>
<sequence length="135" mass="14439">MLIASRKIGQWGDPLTLPKNRTECVKMGSMNILGRRVSTCIGWKVQWSHLEVEGFLDFYGPDDLAEDAKQAAAECAAGAIATAIGTTIATEGAGAAAAAAAAEEAFIGCMKQKVQDEAGKFSVKYRAETHWTDWS</sequence>
<accession>A0ABZ2Q032</accession>
<dbReference type="EMBL" id="CP062177">
    <property type="protein sequence ID" value="WXK40736.1"/>
    <property type="molecule type" value="Genomic_DNA"/>
</dbReference>
<name>A0ABZ2Q032_9BURK</name>
<reference evidence="1 2" key="1">
    <citation type="submission" date="2020-09" db="EMBL/GenBank/DDBJ databases">
        <title>Genome sequences of Mycetohabitans spp.</title>
        <authorList>
            <person name="Carter M.E."/>
            <person name="Carpenter S.C.D."/>
            <person name="Bogdanove A.J."/>
        </authorList>
    </citation>
    <scope>NUCLEOTIDE SEQUENCE [LARGE SCALE GENOMIC DNA]</scope>
    <source>
        <strain evidence="1 2">B12</strain>
        <plasmid evidence="1 2">unnamed</plasmid>
    </source>
</reference>
<evidence type="ECO:0000313" key="1">
    <source>
        <dbReference type="EMBL" id="WXK40736.1"/>
    </source>
</evidence>
<proteinExistence type="predicted"/>
<organism evidence="1 2">
    <name type="scientific">Mycetohabitans rhizoxinica</name>
    <dbReference type="NCBI Taxonomy" id="412963"/>
    <lineage>
        <taxon>Bacteria</taxon>
        <taxon>Pseudomonadati</taxon>
        <taxon>Pseudomonadota</taxon>
        <taxon>Betaproteobacteria</taxon>
        <taxon>Burkholderiales</taxon>
        <taxon>Burkholderiaceae</taxon>
        <taxon>Mycetohabitans</taxon>
    </lineage>
</organism>
<gene>
    <name evidence="1" type="ORF">IHE29_16380</name>
</gene>
<dbReference type="RefSeq" id="WP_338911904.1">
    <property type="nucleotide sequence ID" value="NZ_CP062177.1"/>
</dbReference>